<feature type="domain" description="TSCPD" evidence="16">
    <location>
        <begin position="872"/>
        <end position="974"/>
    </location>
</feature>
<comment type="cofactor">
    <cofactor evidence="1 13">
        <name>adenosylcob(III)alamin</name>
        <dbReference type="ChEBI" id="CHEBI:18408"/>
    </cofactor>
</comment>
<gene>
    <name evidence="17" type="ORF">HGMM_F11H10C05</name>
</gene>
<feature type="domain" description="Ribonucleotide reductase large subunit C-terminal" evidence="14">
    <location>
        <begin position="197"/>
        <end position="682"/>
    </location>
</feature>
<feature type="domain" description="Ribonucleotide reductase class II vitamin B12-dependent N-terminal" evidence="15">
    <location>
        <begin position="37"/>
        <end position="146"/>
    </location>
</feature>
<dbReference type="PANTHER" id="PTHR43371">
    <property type="entry name" value="VITAMIN B12-DEPENDENT RIBONUCLEOTIDE REDUCTASE"/>
    <property type="match status" value="1"/>
</dbReference>
<dbReference type="EMBL" id="AP011675">
    <property type="protein sequence ID" value="BAJ46685.1"/>
    <property type="molecule type" value="Genomic_DNA"/>
</dbReference>
<dbReference type="Pfam" id="PF02867">
    <property type="entry name" value="Ribonuc_red_lgC"/>
    <property type="match status" value="2"/>
</dbReference>
<dbReference type="PANTHER" id="PTHR43371:SF1">
    <property type="entry name" value="RIBONUCLEOSIDE-DIPHOSPHATE REDUCTASE"/>
    <property type="match status" value="1"/>
</dbReference>
<evidence type="ECO:0000256" key="12">
    <source>
        <dbReference type="ARBA" id="ARBA00047754"/>
    </source>
</evidence>
<comment type="similarity">
    <text evidence="2 13">Belongs to the ribonucleoside diphosphate reductase class-2 family.</text>
</comment>
<evidence type="ECO:0000256" key="7">
    <source>
        <dbReference type="ARBA" id="ARBA00022741"/>
    </source>
</evidence>
<evidence type="ECO:0000259" key="15">
    <source>
        <dbReference type="Pfam" id="PF08471"/>
    </source>
</evidence>
<evidence type="ECO:0000313" key="18">
    <source>
        <dbReference type="Proteomes" id="UP000008120"/>
    </source>
</evidence>
<evidence type="ECO:0000259" key="14">
    <source>
        <dbReference type="Pfam" id="PF02867"/>
    </source>
</evidence>
<dbReference type="InterPro" id="IPR013678">
    <property type="entry name" value="RNR_2_N"/>
</dbReference>
<keyword evidence="5 13" id="KW-0846">Cobalamin</keyword>
<proteinExistence type="inferred from homology"/>
<evidence type="ECO:0000256" key="2">
    <source>
        <dbReference type="ARBA" id="ARBA00007405"/>
    </source>
</evidence>
<dbReference type="InterPro" id="IPR050862">
    <property type="entry name" value="RdRp_reductase_class-2"/>
</dbReference>
<evidence type="ECO:0000313" key="17">
    <source>
        <dbReference type="EMBL" id="BAJ46685.1"/>
    </source>
</evidence>
<dbReference type="GO" id="GO:0050897">
    <property type="term" value="F:cobalt ion binding"/>
    <property type="evidence" value="ECO:0007669"/>
    <property type="project" value="InterPro"/>
</dbReference>
<feature type="domain" description="Ribonucleotide reductase large subunit C-terminal" evidence="14">
    <location>
        <begin position="746"/>
        <end position="843"/>
    </location>
</feature>
<comment type="function">
    <text evidence="11 13">Catalyzes the reduction of ribonucleotides to deoxyribonucleotides. May function to provide a pool of deoxyribonucleotide precursors for DNA repair during oxygen limitation and/or for immediate growth after restoration of oxygen.</text>
</comment>
<comment type="catalytic activity">
    <reaction evidence="12 13">
        <text>a 2'-deoxyribonucleoside 5'-diphosphate + [thioredoxin]-disulfide + H2O = a ribonucleoside 5'-diphosphate + [thioredoxin]-dithiol</text>
        <dbReference type="Rhea" id="RHEA:23252"/>
        <dbReference type="Rhea" id="RHEA-COMP:10698"/>
        <dbReference type="Rhea" id="RHEA-COMP:10700"/>
        <dbReference type="ChEBI" id="CHEBI:15377"/>
        <dbReference type="ChEBI" id="CHEBI:29950"/>
        <dbReference type="ChEBI" id="CHEBI:50058"/>
        <dbReference type="ChEBI" id="CHEBI:57930"/>
        <dbReference type="ChEBI" id="CHEBI:73316"/>
        <dbReference type="EC" id="1.17.4.1"/>
    </reaction>
</comment>
<name>E6N2X9_CALS0</name>
<dbReference type="InterPro" id="IPR024434">
    <property type="entry name" value="TSCPD_dom"/>
</dbReference>
<protein>
    <recommendedName>
        <fullName evidence="4 13">Vitamin B12-dependent ribonucleotide reductase</fullName>
        <ecNumber evidence="3 13">1.17.4.1</ecNumber>
    </recommendedName>
</protein>
<keyword evidence="7 13" id="KW-0547">Nucleotide-binding</keyword>
<dbReference type="GO" id="GO:0000166">
    <property type="term" value="F:nucleotide binding"/>
    <property type="evidence" value="ECO:0007669"/>
    <property type="project" value="UniProtKB-KW"/>
</dbReference>
<reference evidence="17 18" key="2">
    <citation type="journal article" date="2011" name="Nucleic Acids Res.">
        <title>Insights into the evolution of Archaea and eukaryotic protein modifier systems revealed by the genome of a novel archaeal group.</title>
        <authorList>
            <person name="Nunoura T."/>
            <person name="Takaki Y."/>
            <person name="Kakuta J."/>
            <person name="Nishi S."/>
            <person name="Sugahara J."/>
            <person name="Kazama H."/>
            <person name="Chee G."/>
            <person name="Hattori M."/>
            <person name="Kanai A."/>
            <person name="Atomi H."/>
            <person name="Takai K."/>
            <person name="Takami H."/>
        </authorList>
    </citation>
    <scope>NUCLEOTIDE SEQUENCE [LARGE SCALE GENOMIC DNA]</scope>
</reference>
<evidence type="ECO:0000256" key="3">
    <source>
        <dbReference type="ARBA" id="ARBA00012274"/>
    </source>
</evidence>
<organism evidence="17 18">
    <name type="scientific">Caldiarchaeum subterraneum</name>
    <dbReference type="NCBI Taxonomy" id="311458"/>
    <lineage>
        <taxon>Archaea</taxon>
        <taxon>Nitrososphaerota</taxon>
        <taxon>Candidatus Caldarchaeales</taxon>
        <taxon>Candidatus Caldarchaeaceae</taxon>
        <taxon>Candidatus Caldarchaeum</taxon>
    </lineage>
</organism>
<dbReference type="NCBIfam" id="TIGR02504">
    <property type="entry name" value="NrdJ_Z"/>
    <property type="match status" value="1"/>
</dbReference>
<dbReference type="GO" id="GO:0031419">
    <property type="term" value="F:cobalamin binding"/>
    <property type="evidence" value="ECO:0007669"/>
    <property type="project" value="UniProtKB-KW"/>
</dbReference>
<evidence type="ECO:0000259" key="16">
    <source>
        <dbReference type="Pfam" id="PF12637"/>
    </source>
</evidence>
<evidence type="ECO:0000256" key="4">
    <source>
        <dbReference type="ARBA" id="ARBA00014409"/>
    </source>
</evidence>
<dbReference type="GO" id="GO:0071897">
    <property type="term" value="P:DNA biosynthetic process"/>
    <property type="evidence" value="ECO:0007669"/>
    <property type="project" value="UniProtKB-KW"/>
</dbReference>
<dbReference type="Pfam" id="PF12637">
    <property type="entry name" value="TSCPD"/>
    <property type="match status" value="1"/>
</dbReference>
<sequence length="1044" mass="116327">MIEAMTVVEQKRASEGLKINRFYTDGRDVFSYFKWERRTSQIRDLAGNVIFEMKDVEVPSFWSQVATDILAQKYFRKTGVPQYDENGHPILDKDGKPVLGPERSLKQVVRRLAGCWRYWGERFNYFASQEDAQAFQDEIEYMLISQICAPNSPQWFNTGLHWAYGITGPPQGHYYYDEELKQVVPSKDAYSRPQAHACFILSIKDDLVNPGGIMDTWVKQARIYKYGSGEGCNYSTLRAKGEPLSGGGVSSGVMSFLKVGDAVAGSIKSGGTTRRAAKMVVLNIDHPEIEDFIDWKMKEEQKVAALVAAGYSPDFEGEAYQTVSGQNSNNSVRVTNEFMRAVLENRDWALTRRTDGKPVKFVKARYLWEKIAKAAWACADPGLQFDTTINEWNTCPETGRINATNPCSEFNFLDNTACNLASLNLVKFYDEEKGVFDVEAFRHAVRLWTIVLEITVGMAQYPSPEIAEMSYKTRSLGLGYANLGGLLMRMGLPYDSDEGRAVAAVITALMTGEVYATSAEIASIAGPFEEFEKNRVHVLRVLNNHRRAIYQAKPHEYEGLEIKPHLPPLELAPKYLLDEARASWDRAVAMAEKYGVRNAQATLIAPTGTIGLLMDCDTLGVEPDFSLVKLKKLVGGGYFKLVNRSLEPALRKLGYSEKQIRDIIEYVIGTNTLHGNQPVNYNTLKKRGLTDTELQKIEQLLVSATRLSDVINPHTLGVEAMKRLGIPENVYKAPDFSLLKYLGFSDEEIRVSEDVICGSLTVEGAPHIKPEHIPVFDCAVPAGRKGKRFVHYRAHILMMAAIQPFLSGAISKTVNMPNEATVEDVAEVYMDAWRLGLKCIAIYRDGSKLSQPLTTAKKTEEQAPRPVRRRLPAERKAITHKFRVGEQEGYITVGLYEDGAPGEIFIKMAKEGSTLAGLMDSFSIVTSIALQYGVPLRVLVEKFIHTRFEPMGYTDNPQIRFAKSVVDYVFRWLALKFLPASEIAELGISEGPVETQVVAGEEMLKRVSATPAPDAPACRECGSIMARSGSCYVCTNCGATTGCS</sequence>
<evidence type="ECO:0000256" key="5">
    <source>
        <dbReference type="ARBA" id="ARBA00022628"/>
    </source>
</evidence>
<dbReference type="SUPFAM" id="SSF51998">
    <property type="entry name" value="PFL-like glycyl radical enzymes"/>
    <property type="match status" value="1"/>
</dbReference>
<evidence type="ECO:0000256" key="10">
    <source>
        <dbReference type="ARBA" id="ARBA00023285"/>
    </source>
</evidence>
<dbReference type="InterPro" id="IPR000788">
    <property type="entry name" value="RNR_lg_C"/>
</dbReference>
<dbReference type="EC" id="1.17.4.1" evidence="3 13"/>
<dbReference type="Gene3D" id="3.20.70.20">
    <property type="match status" value="2"/>
</dbReference>
<dbReference type="PRINTS" id="PR01183">
    <property type="entry name" value="RIBORDTASEM1"/>
</dbReference>
<evidence type="ECO:0000256" key="1">
    <source>
        <dbReference type="ARBA" id="ARBA00001922"/>
    </source>
</evidence>
<dbReference type="Proteomes" id="UP000008120">
    <property type="component" value="Chromosome"/>
</dbReference>
<keyword evidence="10 13" id="KW-0170">Cobalt</keyword>
<evidence type="ECO:0000256" key="6">
    <source>
        <dbReference type="ARBA" id="ARBA00022634"/>
    </source>
</evidence>
<evidence type="ECO:0000256" key="8">
    <source>
        <dbReference type="ARBA" id="ARBA00023002"/>
    </source>
</evidence>
<keyword evidence="9" id="KW-1015">Disulfide bond</keyword>
<dbReference type="AlphaFoldDB" id="E6N2X9"/>
<evidence type="ECO:0000256" key="11">
    <source>
        <dbReference type="ARBA" id="ARBA00025437"/>
    </source>
</evidence>
<dbReference type="Pfam" id="PF08471">
    <property type="entry name" value="Ribonuc_red_2_N"/>
    <property type="match status" value="1"/>
</dbReference>
<accession>E6N2X9</accession>
<dbReference type="GO" id="GO:0004748">
    <property type="term" value="F:ribonucleoside-diphosphate reductase activity, thioredoxin disulfide as acceptor"/>
    <property type="evidence" value="ECO:0007669"/>
    <property type="project" value="UniProtKB-EC"/>
</dbReference>
<dbReference type="CDD" id="cd02888">
    <property type="entry name" value="RNR_II_dimer"/>
    <property type="match status" value="1"/>
</dbReference>
<evidence type="ECO:0000256" key="9">
    <source>
        <dbReference type="ARBA" id="ARBA00023157"/>
    </source>
</evidence>
<dbReference type="InterPro" id="IPR013344">
    <property type="entry name" value="RNR_NrdJ/NrdZ"/>
</dbReference>
<keyword evidence="6 13" id="KW-0237">DNA synthesis</keyword>
<keyword evidence="8 13" id="KW-0560">Oxidoreductase</keyword>
<reference evidence="17 18" key="1">
    <citation type="journal article" date="2005" name="Environ. Microbiol.">
        <title>Genetic and functional properties of uncultivated thermophilic crenarchaeotes from a subsurface gold mine as revealed by analysis of genome fragments.</title>
        <authorList>
            <person name="Nunoura T."/>
            <person name="Hirayama H."/>
            <person name="Takami H."/>
            <person name="Oida H."/>
            <person name="Nishi S."/>
            <person name="Shimamura S."/>
            <person name="Suzuki Y."/>
            <person name="Inagaki F."/>
            <person name="Takai K."/>
            <person name="Nealson K.H."/>
            <person name="Horikoshi K."/>
        </authorList>
    </citation>
    <scope>NUCLEOTIDE SEQUENCE [LARGE SCALE GENOMIC DNA]</scope>
</reference>
<evidence type="ECO:0000256" key="13">
    <source>
        <dbReference type="RuleBase" id="RU364064"/>
    </source>
</evidence>